<proteinExistence type="inferred from homology"/>
<dbReference type="GO" id="GO:0017000">
    <property type="term" value="P:antibiotic biosynthetic process"/>
    <property type="evidence" value="ECO:0007669"/>
    <property type="project" value="InterPro"/>
</dbReference>
<organism evidence="7">
    <name type="scientific">Caldilinea aerophila</name>
    <dbReference type="NCBI Taxonomy" id="133453"/>
    <lineage>
        <taxon>Bacteria</taxon>
        <taxon>Bacillati</taxon>
        <taxon>Chloroflexota</taxon>
        <taxon>Caldilineae</taxon>
        <taxon>Caldilineales</taxon>
        <taxon>Caldilineaceae</taxon>
        <taxon>Caldilinea</taxon>
    </lineage>
</organism>
<evidence type="ECO:0000256" key="3">
    <source>
        <dbReference type="ARBA" id="ARBA00023145"/>
    </source>
</evidence>
<dbReference type="InterPro" id="IPR014395">
    <property type="entry name" value="Pen/GL7ACA/AHL_acylase"/>
</dbReference>
<keyword evidence="5" id="KW-0479">Metal-binding</keyword>
<feature type="binding site" evidence="5">
    <location>
        <position position="322"/>
    </location>
    <ligand>
        <name>Ca(2+)</name>
        <dbReference type="ChEBI" id="CHEBI:29108"/>
    </ligand>
</feature>
<dbReference type="InterPro" id="IPR023343">
    <property type="entry name" value="Penicillin_amidase_dom1"/>
</dbReference>
<dbReference type="EMBL" id="DSMG01000177">
    <property type="protein sequence ID" value="HDX33222.1"/>
    <property type="molecule type" value="Genomic_DNA"/>
</dbReference>
<evidence type="ECO:0000256" key="4">
    <source>
        <dbReference type="PIRSR" id="PIRSR001227-1"/>
    </source>
</evidence>
<dbReference type="Gene3D" id="1.10.1400.10">
    <property type="match status" value="1"/>
</dbReference>
<name>A0A7C1JMW7_9CHLR</name>
<dbReference type="Pfam" id="PF01804">
    <property type="entry name" value="Penicil_amidase"/>
    <property type="match status" value="1"/>
</dbReference>
<keyword evidence="6" id="KW-0812">Transmembrane</keyword>
<dbReference type="SUPFAM" id="SSF56235">
    <property type="entry name" value="N-terminal nucleophile aminohydrolases (Ntn hydrolases)"/>
    <property type="match status" value="1"/>
</dbReference>
<dbReference type="CDD" id="cd03747">
    <property type="entry name" value="Ntn_PGA_like"/>
    <property type="match status" value="1"/>
</dbReference>
<dbReference type="Gene3D" id="3.60.20.10">
    <property type="entry name" value="Glutamine Phosphoribosylpyrophosphate, subunit 1, domain 1"/>
    <property type="match status" value="1"/>
</dbReference>
<gene>
    <name evidence="7" type="ORF">ENQ20_17280</name>
</gene>
<feature type="transmembrane region" description="Helical" evidence="6">
    <location>
        <begin position="7"/>
        <end position="27"/>
    </location>
</feature>
<dbReference type="AlphaFoldDB" id="A0A7C1JMW7"/>
<dbReference type="PIRSF" id="PIRSF001227">
    <property type="entry name" value="Pen_acylase"/>
    <property type="match status" value="1"/>
</dbReference>
<dbReference type="GO" id="GO:0046872">
    <property type="term" value="F:metal ion binding"/>
    <property type="evidence" value="ECO:0007669"/>
    <property type="project" value="UniProtKB-KW"/>
</dbReference>
<dbReference type="GO" id="GO:0016811">
    <property type="term" value="F:hydrolase activity, acting on carbon-nitrogen (but not peptide) bonds, in linear amides"/>
    <property type="evidence" value="ECO:0007669"/>
    <property type="project" value="InterPro"/>
</dbReference>
<comment type="caution">
    <text evidence="7">The sequence shown here is derived from an EMBL/GenBank/DDBJ whole genome shotgun (WGS) entry which is preliminary data.</text>
</comment>
<feature type="binding site" evidence="5">
    <location>
        <position position="325"/>
    </location>
    <ligand>
        <name>Ca(2+)</name>
        <dbReference type="ChEBI" id="CHEBI:29108"/>
    </ligand>
</feature>
<feature type="binding site" evidence="5">
    <location>
        <position position="187"/>
    </location>
    <ligand>
        <name>Ca(2+)</name>
        <dbReference type="ChEBI" id="CHEBI:29108"/>
    </ligand>
</feature>
<comment type="cofactor">
    <cofactor evidence="5">
        <name>Ca(2+)</name>
        <dbReference type="ChEBI" id="CHEBI:29108"/>
    </cofactor>
    <text evidence="5">Binds 1 Ca(2+) ion per dimer.</text>
</comment>
<accession>A0A7C1JMW7</accession>
<dbReference type="PANTHER" id="PTHR34218:SF4">
    <property type="entry name" value="ACYL-HOMOSERINE LACTONE ACYLASE QUIP"/>
    <property type="match status" value="1"/>
</dbReference>
<keyword evidence="6" id="KW-1133">Transmembrane helix</keyword>
<dbReference type="PANTHER" id="PTHR34218">
    <property type="entry name" value="PEPTIDASE S45 PENICILLIN AMIDASE"/>
    <property type="match status" value="1"/>
</dbReference>
<reference evidence="7" key="1">
    <citation type="journal article" date="2020" name="mSystems">
        <title>Genome- and Community-Level Interaction Insights into Carbon Utilization and Element Cycling Functions of Hydrothermarchaeota in Hydrothermal Sediment.</title>
        <authorList>
            <person name="Zhou Z."/>
            <person name="Liu Y."/>
            <person name="Xu W."/>
            <person name="Pan J."/>
            <person name="Luo Z.H."/>
            <person name="Li M."/>
        </authorList>
    </citation>
    <scope>NUCLEOTIDE SEQUENCE [LARGE SCALE GENOMIC DNA]</scope>
    <source>
        <strain evidence="7">SpSt-289</strain>
    </source>
</reference>
<dbReference type="InterPro" id="IPR002692">
    <property type="entry name" value="S45"/>
</dbReference>
<evidence type="ECO:0000313" key="7">
    <source>
        <dbReference type="EMBL" id="HDX33222.1"/>
    </source>
</evidence>
<evidence type="ECO:0000256" key="2">
    <source>
        <dbReference type="ARBA" id="ARBA00022801"/>
    </source>
</evidence>
<protein>
    <submittedName>
        <fullName evidence="7">Penicillin acylase family protein</fullName>
    </submittedName>
</protein>
<dbReference type="InterPro" id="IPR043147">
    <property type="entry name" value="Penicillin_amidase_A-knob"/>
</dbReference>
<dbReference type="Gene3D" id="1.10.439.10">
    <property type="entry name" value="Penicillin Amidohydrolase, domain 1"/>
    <property type="match status" value="1"/>
</dbReference>
<keyword evidence="5" id="KW-0106">Calcium</keyword>
<feature type="active site" description="Nucleophile" evidence="4">
    <location>
        <position position="250"/>
    </location>
</feature>
<dbReference type="Gene3D" id="2.30.120.10">
    <property type="match status" value="1"/>
</dbReference>
<comment type="similarity">
    <text evidence="1">Belongs to the peptidase S45 family.</text>
</comment>
<keyword evidence="6" id="KW-0472">Membrane</keyword>
<dbReference type="InterPro" id="IPR029055">
    <property type="entry name" value="Ntn_hydrolases_N"/>
</dbReference>
<dbReference type="InterPro" id="IPR043146">
    <property type="entry name" value="Penicillin_amidase_N_B-knob"/>
</dbReference>
<keyword evidence="2" id="KW-0378">Hydrolase</keyword>
<keyword evidence="3" id="KW-0865">Zymogen</keyword>
<evidence type="ECO:0000256" key="1">
    <source>
        <dbReference type="ARBA" id="ARBA00006586"/>
    </source>
</evidence>
<evidence type="ECO:0000256" key="5">
    <source>
        <dbReference type="PIRSR" id="PIRSR001227-2"/>
    </source>
</evidence>
<sequence>MRRFFTILLLVVIALVILIPLGGYFWLRTSLPLTSGTVRVTGISGPVEIVRDADGVPHIFATTDADAFYALGYVHAQDRLWQMEMNRRIGAGRLSEILGEATLSIDKFQRTLGYYRAAQADLEIIEPRSRQALEAYAAGVNQWLSEGHTLPPEFILLGVKPEPWQPADSLVWQKMMSWDLGGNYDLELLNQRLVQMLGPERAAQLLPDYPKNGITILADVHLDDAGMARLLDIDRMLEGQFGRGGRESGSNNWVIAGSRTETGMPILADDPHLGTSIPSIWYLAELQGDQLHAIGATFPSLPAIVIGHNERVAWGVTNVGPDVQDLYVERLNPANPNQYEVDGEWQDLTIVEEPIVVKGRDEPIRWAARSTRHGPLLSDVSDTGLPVALQWTALQAGDTTIDAFMRLNYANDWEDFVDAMTKFVTPSQNFVYADVDGNIGYFAPGRIPIRAEGHDGRLPVPGWTSEYEWQGFIPFDELPQVFNPPQGYIATANNRIVGEEYPYLLSTDWAPPYRAERIVELIETMSSSGRKISLDDVAAMQADWQSAQVRDLLPFLLTVPAKDERQQQALDLLKDFDGVMRMESAAVAIYQAWMLHLERALFEDDLRATLFEEMSTRANPIFLVNVLNDPALAAVWCDNVLTAPVESCTDTAQVALDNALDDLSERMGKDIIRWRWDRIHITQYPHNPFSQVSSLKWLFHRTIPNGGDRYTVNVAPVKLSEPYVQAHTPGYRQIVDLSNMANSRFMITTGQSGNVLSRHYDDLIRRHRDVEYLPMTFGKEHVRGETLWLLPR</sequence>
<evidence type="ECO:0000256" key="6">
    <source>
        <dbReference type="SAM" id="Phobius"/>
    </source>
</evidence>